<protein>
    <submittedName>
        <fullName evidence="2">Uncharacterized protein</fullName>
    </submittedName>
</protein>
<organism evidence="2 3">
    <name type="scientific">Kutzneria chonburiensis</name>
    <dbReference type="NCBI Taxonomy" id="1483604"/>
    <lineage>
        <taxon>Bacteria</taxon>
        <taxon>Bacillati</taxon>
        <taxon>Actinomycetota</taxon>
        <taxon>Actinomycetes</taxon>
        <taxon>Pseudonocardiales</taxon>
        <taxon>Pseudonocardiaceae</taxon>
        <taxon>Kutzneria</taxon>
    </lineage>
</organism>
<dbReference type="Proteomes" id="UP001589810">
    <property type="component" value="Unassembled WGS sequence"/>
</dbReference>
<sequence length="137" mass="14448">MVEAGQALAGARLTETSRDGQVQATVDGTGVVLGLAIADRRWSSDIPGLDLIKGPGSDRSFIAQPAVGDMIESVDPPGMKEIVLTTIESDCLIDRQIKTKLMIALGVGGIVLVGLGGLLLLIRNLRGRQPQPWPPVR</sequence>
<name>A0ABV6MNJ8_9PSEU</name>
<proteinExistence type="predicted"/>
<reference evidence="2 3" key="1">
    <citation type="submission" date="2024-09" db="EMBL/GenBank/DDBJ databases">
        <authorList>
            <person name="Sun Q."/>
            <person name="Mori K."/>
        </authorList>
    </citation>
    <scope>NUCLEOTIDE SEQUENCE [LARGE SCALE GENOMIC DNA]</scope>
    <source>
        <strain evidence="2 3">TBRC 1432</strain>
    </source>
</reference>
<keyword evidence="1" id="KW-1133">Transmembrane helix</keyword>
<accession>A0ABV6MNJ8</accession>
<evidence type="ECO:0000313" key="2">
    <source>
        <dbReference type="EMBL" id="MFC0541436.1"/>
    </source>
</evidence>
<gene>
    <name evidence="2" type="ORF">ACFFH7_08070</name>
</gene>
<evidence type="ECO:0000313" key="3">
    <source>
        <dbReference type="Proteomes" id="UP001589810"/>
    </source>
</evidence>
<keyword evidence="1" id="KW-0812">Transmembrane</keyword>
<keyword evidence="1" id="KW-0472">Membrane</keyword>
<evidence type="ECO:0000256" key="1">
    <source>
        <dbReference type="SAM" id="Phobius"/>
    </source>
</evidence>
<feature type="transmembrane region" description="Helical" evidence="1">
    <location>
        <begin position="101"/>
        <end position="122"/>
    </location>
</feature>
<keyword evidence="3" id="KW-1185">Reference proteome</keyword>
<comment type="caution">
    <text evidence="2">The sequence shown here is derived from an EMBL/GenBank/DDBJ whole genome shotgun (WGS) entry which is preliminary data.</text>
</comment>
<dbReference type="EMBL" id="JBHLUD010000002">
    <property type="protein sequence ID" value="MFC0541436.1"/>
    <property type="molecule type" value="Genomic_DNA"/>
</dbReference>
<dbReference type="RefSeq" id="WP_273942554.1">
    <property type="nucleotide sequence ID" value="NZ_CP097263.1"/>
</dbReference>